<evidence type="ECO:0000313" key="1">
    <source>
        <dbReference type="EMBL" id="KAI1701618.1"/>
    </source>
</evidence>
<dbReference type="Proteomes" id="UP001201812">
    <property type="component" value="Unassembled WGS sequence"/>
</dbReference>
<name>A0AAD4QX68_9BILA</name>
<sequence length="178" mass="19712">MGSRLPRQQEWMAGCQGRVLGPALAVTPPEKSFWMSSWASIDLSSLCPLALSQTGLMSQTLIEFKAAFFLPPDRDFYLVSHHTNSNSRRQRPSHFLGRPSTQASVMTADLADKSATRGLMSASTRSNFAIRTVIVYQATVIYMVMDIVTTASASVTPMKIARKPVKVHCIGYTHQFQQ</sequence>
<accession>A0AAD4QX68</accession>
<dbReference type="AlphaFoldDB" id="A0AAD4QX68"/>
<dbReference type="EMBL" id="JAKKPZ010000114">
    <property type="protein sequence ID" value="KAI1701618.1"/>
    <property type="molecule type" value="Genomic_DNA"/>
</dbReference>
<protein>
    <submittedName>
        <fullName evidence="1">Uncharacterized protein</fullName>
    </submittedName>
</protein>
<gene>
    <name evidence="1" type="ORF">DdX_15963</name>
</gene>
<evidence type="ECO:0000313" key="2">
    <source>
        <dbReference type="Proteomes" id="UP001201812"/>
    </source>
</evidence>
<keyword evidence="2" id="KW-1185">Reference proteome</keyword>
<reference evidence="1" key="1">
    <citation type="submission" date="2022-01" db="EMBL/GenBank/DDBJ databases">
        <title>Genome Sequence Resource for Two Populations of Ditylenchus destructor, the Migratory Endoparasitic Phytonematode.</title>
        <authorList>
            <person name="Zhang H."/>
            <person name="Lin R."/>
            <person name="Xie B."/>
        </authorList>
    </citation>
    <scope>NUCLEOTIDE SEQUENCE</scope>
    <source>
        <strain evidence="1">BazhouSP</strain>
    </source>
</reference>
<organism evidence="1 2">
    <name type="scientific">Ditylenchus destructor</name>
    <dbReference type="NCBI Taxonomy" id="166010"/>
    <lineage>
        <taxon>Eukaryota</taxon>
        <taxon>Metazoa</taxon>
        <taxon>Ecdysozoa</taxon>
        <taxon>Nematoda</taxon>
        <taxon>Chromadorea</taxon>
        <taxon>Rhabditida</taxon>
        <taxon>Tylenchina</taxon>
        <taxon>Tylenchomorpha</taxon>
        <taxon>Sphaerularioidea</taxon>
        <taxon>Anguinidae</taxon>
        <taxon>Anguininae</taxon>
        <taxon>Ditylenchus</taxon>
    </lineage>
</organism>
<proteinExistence type="predicted"/>
<comment type="caution">
    <text evidence="1">The sequence shown here is derived from an EMBL/GenBank/DDBJ whole genome shotgun (WGS) entry which is preliminary data.</text>
</comment>